<protein>
    <submittedName>
        <fullName evidence="1">Uncharacterized protein</fullName>
    </submittedName>
</protein>
<sequence>MVEYSSHTINNLRMGYYWSEAVLNYHKQLLERSTWNNLTEMESFNNAKQWLSEIDRYASFLLENMEGVNGSIGVLKRMKSAIRGYTQ</sequence>
<reference evidence="2" key="1">
    <citation type="journal article" date="2017" name="Nature">
        <title>The sunflower genome provides insights into oil metabolism, flowering and Asterid evolution.</title>
        <authorList>
            <person name="Badouin H."/>
            <person name="Gouzy J."/>
            <person name="Grassa C.J."/>
            <person name="Murat F."/>
            <person name="Staton S.E."/>
            <person name="Cottret L."/>
            <person name="Lelandais-Briere C."/>
            <person name="Owens G.L."/>
            <person name="Carrere S."/>
            <person name="Mayjonade B."/>
            <person name="Legrand L."/>
            <person name="Gill N."/>
            <person name="Kane N.C."/>
            <person name="Bowers J.E."/>
            <person name="Hubner S."/>
            <person name="Bellec A."/>
            <person name="Berard A."/>
            <person name="Berges H."/>
            <person name="Blanchet N."/>
            <person name="Boniface M.C."/>
            <person name="Brunel D."/>
            <person name="Catrice O."/>
            <person name="Chaidir N."/>
            <person name="Claudel C."/>
            <person name="Donnadieu C."/>
            <person name="Faraut T."/>
            <person name="Fievet G."/>
            <person name="Helmstetter N."/>
            <person name="King M."/>
            <person name="Knapp S.J."/>
            <person name="Lai Z."/>
            <person name="Le Paslier M.C."/>
            <person name="Lippi Y."/>
            <person name="Lorenzon L."/>
            <person name="Mandel J.R."/>
            <person name="Marage G."/>
            <person name="Marchand G."/>
            <person name="Marquand E."/>
            <person name="Bret-Mestries E."/>
            <person name="Morien E."/>
            <person name="Nambeesan S."/>
            <person name="Nguyen T."/>
            <person name="Pegot-Espagnet P."/>
            <person name="Pouilly N."/>
            <person name="Raftis F."/>
            <person name="Sallet E."/>
            <person name="Schiex T."/>
            <person name="Thomas J."/>
            <person name="Vandecasteele C."/>
            <person name="Vares D."/>
            <person name="Vear F."/>
            <person name="Vautrin S."/>
            <person name="Crespi M."/>
            <person name="Mangin B."/>
            <person name="Burke J.M."/>
            <person name="Salse J."/>
            <person name="Munos S."/>
            <person name="Vincourt P."/>
            <person name="Rieseberg L.H."/>
            <person name="Langlade N.B."/>
        </authorList>
    </citation>
    <scope>NUCLEOTIDE SEQUENCE [LARGE SCALE GENOMIC DNA]</scope>
    <source>
        <strain evidence="2">cv. SF193</strain>
    </source>
</reference>
<dbReference type="AlphaFoldDB" id="A0A251SE08"/>
<keyword evidence="2" id="KW-1185">Reference proteome</keyword>
<name>A0A251SE08_HELAN</name>
<evidence type="ECO:0000313" key="2">
    <source>
        <dbReference type="Proteomes" id="UP000215914"/>
    </source>
</evidence>
<dbReference type="Proteomes" id="UP000215914">
    <property type="component" value="Chromosome 15"/>
</dbReference>
<dbReference type="InParanoid" id="A0A251SE08"/>
<organism evidence="1 2">
    <name type="scientific">Helianthus annuus</name>
    <name type="common">Common sunflower</name>
    <dbReference type="NCBI Taxonomy" id="4232"/>
    <lineage>
        <taxon>Eukaryota</taxon>
        <taxon>Viridiplantae</taxon>
        <taxon>Streptophyta</taxon>
        <taxon>Embryophyta</taxon>
        <taxon>Tracheophyta</taxon>
        <taxon>Spermatophyta</taxon>
        <taxon>Magnoliopsida</taxon>
        <taxon>eudicotyledons</taxon>
        <taxon>Gunneridae</taxon>
        <taxon>Pentapetalae</taxon>
        <taxon>asterids</taxon>
        <taxon>campanulids</taxon>
        <taxon>Asterales</taxon>
        <taxon>Asteraceae</taxon>
        <taxon>Asteroideae</taxon>
        <taxon>Heliantheae alliance</taxon>
        <taxon>Heliantheae</taxon>
        <taxon>Helianthus</taxon>
    </lineage>
</organism>
<accession>A0A251SE08</accession>
<evidence type="ECO:0000313" key="1">
    <source>
        <dbReference type="EMBL" id="OTF95670.1"/>
    </source>
</evidence>
<proteinExistence type="predicted"/>
<gene>
    <name evidence="1" type="ORF">HannXRQ_Chr15g0485661</name>
</gene>
<dbReference type="EMBL" id="CM007904">
    <property type="protein sequence ID" value="OTF95670.1"/>
    <property type="molecule type" value="Genomic_DNA"/>
</dbReference>